<protein>
    <submittedName>
        <fullName evidence="2">Uncharacterized protein</fullName>
    </submittedName>
</protein>
<reference evidence="2 3" key="1">
    <citation type="submission" date="2023-09" db="EMBL/GenBank/DDBJ databases">
        <title>Multi-omics analysis of a traditional fermented food reveals byproduct-associated fungal strains for waste-to-food upcycling.</title>
        <authorList>
            <consortium name="Lawrence Berkeley National Laboratory"/>
            <person name="Rekdal V.M."/>
            <person name="Villalobos-Escobedo J.M."/>
            <person name="Rodriguez-Valeron N."/>
            <person name="Garcia M.O."/>
            <person name="Vasquez D.P."/>
            <person name="Damayanti I."/>
            <person name="Sorensen P.M."/>
            <person name="Baidoo E.E."/>
            <person name="De Carvalho A.C."/>
            <person name="Riley R."/>
            <person name="Lipzen A."/>
            <person name="He G."/>
            <person name="Yan M."/>
            <person name="Haridas S."/>
            <person name="Daum C."/>
            <person name="Yoshinaga Y."/>
            <person name="Ng V."/>
            <person name="Grigoriev I.V."/>
            <person name="Munk R."/>
            <person name="Nuraida L."/>
            <person name="Wijaya C.H."/>
            <person name="Morales P.-C."/>
            <person name="Keasling J.D."/>
        </authorList>
    </citation>
    <scope>NUCLEOTIDE SEQUENCE [LARGE SCALE GENOMIC DNA]</scope>
    <source>
        <strain evidence="2 3">FGSC 2613</strain>
    </source>
</reference>
<feature type="compositionally biased region" description="Low complexity" evidence="1">
    <location>
        <begin position="165"/>
        <end position="175"/>
    </location>
</feature>
<comment type="caution">
    <text evidence="2">The sequence shown here is derived from an EMBL/GenBank/DDBJ whole genome shotgun (WGS) entry which is preliminary data.</text>
</comment>
<feature type="region of interest" description="Disordered" evidence="1">
    <location>
        <begin position="145"/>
        <end position="175"/>
    </location>
</feature>
<proteinExistence type="predicted"/>
<keyword evidence="3" id="KW-1185">Reference proteome</keyword>
<sequence>MSFLPPMHSCPAMPAPLSPSLFTDRTTIPILPSSIFLRVKKPKPKKTALERLRFRFMCKLANIGQMAPRLKARSLQKRTDEQLVVVQNLTAKINDKKAKWAAELARDLEKLRSENDKHKNAAALTTEGLAASLNADNEAMLEAAVPDASPTPGAGTTHKRVRNADSGVGSSVDSV</sequence>
<evidence type="ECO:0000256" key="1">
    <source>
        <dbReference type="SAM" id="MobiDB-lite"/>
    </source>
</evidence>
<name>A0ABR3DBX7_NEUIN</name>
<dbReference type="Proteomes" id="UP001451303">
    <property type="component" value="Unassembled WGS sequence"/>
</dbReference>
<organism evidence="2 3">
    <name type="scientific">Neurospora intermedia</name>
    <dbReference type="NCBI Taxonomy" id="5142"/>
    <lineage>
        <taxon>Eukaryota</taxon>
        <taxon>Fungi</taxon>
        <taxon>Dikarya</taxon>
        <taxon>Ascomycota</taxon>
        <taxon>Pezizomycotina</taxon>
        <taxon>Sordariomycetes</taxon>
        <taxon>Sordariomycetidae</taxon>
        <taxon>Sordariales</taxon>
        <taxon>Sordariaceae</taxon>
        <taxon>Neurospora</taxon>
    </lineage>
</organism>
<evidence type="ECO:0000313" key="2">
    <source>
        <dbReference type="EMBL" id="KAL0470182.1"/>
    </source>
</evidence>
<gene>
    <name evidence="2" type="ORF">QR685DRAFT_586975</name>
</gene>
<dbReference type="EMBL" id="JAVLET010000004">
    <property type="protein sequence ID" value="KAL0470182.1"/>
    <property type="molecule type" value="Genomic_DNA"/>
</dbReference>
<accession>A0ABR3DBX7</accession>
<evidence type="ECO:0000313" key="3">
    <source>
        <dbReference type="Proteomes" id="UP001451303"/>
    </source>
</evidence>